<dbReference type="RefSeq" id="WP_074612563.1">
    <property type="nucleotide sequence ID" value="NZ_FNGY01000015.1"/>
</dbReference>
<sequence length="155" mass="16823">MKKILFLAAIAIGASACKKDKIEYENAAFEVSCNTCSVTYDNDGDQSSQVVSPSLKKDLKRPSNAKITITPKGSTIFRFYLTAQEVYSIVVNRATTFRYDYKSNTLSDGTNTKSFGAPKSNSGSKESSKVCGARTKEGGSCQRVVKGGGYCWQHS</sequence>
<dbReference type="AlphaFoldDB" id="A0A1H0JKV7"/>
<reference evidence="3" key="1">
    <citation type="submission" date="2016-10" db="EMBL/GenBank/DDBJ databases">
        <authorList>
            <person name="Varghese N."/>
            <person name="Submissions S."/>
        </authorList>
    </citation>
    <scope>NUCLEOTIDE SEQUENCE [LARGE SCALE GENOMIC DNA]</scope>
    <source>
        <strain evidence="3">DSM 19110</strain>
    </source>
</reference>
<protein>
    <submittedName>
        <fullName evidence="2">Uncharacterized protein</fullName>
    </submittedName>
</protein>
<feature type="region of interest" description="Disordered" evidence="1">
    <location>
        <begin position="110"/>
        <end position="139"/>
    </location>
</feature>
<dbReference type="PROSITE" id="PS51257">
    <property type="entry name" value="PROKAR_LIPOPROTEIN"/>
    <property type="match status" value="1"/>
</dbReference>
<evidence type="ECO:0000256" key="1">
    <source>
        <dbReference type="SAM" id="MobiDB-lite"/>
    </source>
</evidence>
<evidence type="ECO:0000313" key="2">
    <source>
        <dbReference type="EMBL" id="SDO44356.1"/>
    </source>
</evidence>
<name>A0A1H0JKV7_9SPHI</name>
<feature type="compositionally biased region" description="Polar residues" evidence="1">
    <location>
        <begin position="110"/>
        <end position="125"/>
    </location>
</feature>
<evidence type="ECO:0000313" key="3">
    <source>
        <dbReference type="Proteomes" id="UP000183200"/>
    </source>
</evidence>
<dbReference type="EMBL" id="FNGY01000015">
    <property type="protein sequence ID" value="SDO44356.1"/>
    <property type="molecule type" value="Genomic_DNA"/>
</dbReference>
<organism evidence="2 3">
    <name type="scientific">Pedobacter steynii</name>
    <dbReference type="NCBI Taxonomy" id="430522"/>
    <lineage>
        <taxon>Bacteria</taxon>
        <taxon>Pseudomonadati</taxon>
        <taxon>Bacteroidota</taxon>
        <taxon>Sphingobacteriia</taxon>
        <taxon>Sphingobacteriales</taxon>
        <taxon>Sphingobacteriaceae</taxon>
        <taxon>Pedobacter</taxon>
    </lineage>
</organism>
<dbReference type="Proteomes" id="UP000183200">
    <property type="component" value="Unassembled WGS sequence"/>
</dbReference>
<accession>A0A1H0JKV7</accession>
<proteinExistence type="predicted"/>
<keyword evidence="3" id="KW-1185">Reference proteome</keyword>
<dbReference type="OrthoDB" id="758741at2"/>
<gene>
    <name evidence="2" type="ORF">SAMN05421820_1156</name>
</gene>